<feature type="non-terminal residue" evidence="4">
    <location>
        <position position="1"/>
    </location>
</feature>
<comment type="similarity">
    <text evidence="1 2">Belongs to the peptidase S9A family.</text>
</comment>
<organism evidence="4 5">
    <name type="scientific">Tetraparma gracilis</name>
    <dbReference type="NCBI Taxonomy" id="2962635"/>
    <lineage>
        <taxon>Eukaryota</taxon>
        <taxon>Sar</taxon>
        <taxon>Stramenopiles</taxon>
        <taxon>Ochrophyta</taxon>
        <taxon>Bolidophyceae</taxon>
        <taxon>Parmales</taxon>
        <taxon>Triparmaceae</taxon>
        <taxon>Tetraparma</taxon>
    </lineage>
</organism>
<dbReference type="PANTHER" id="PTHR42881:SF13">
    <property type="entry name" value="PROLYL ENDOPEPTIDASE"/>
    <property type="match status" value="1"/>
</dbReference>
<reference evidence="4 5" key="1">
    <citation type="journal article" date="2023" name="Commun. Biol.">
        <title>Genome analysis of Parmales, the sister group of diatoms, reveals the evolutionary specialization of diatoms from phago-mixotrophs to photoautotrophs.</title>
        <authorList>
            <person name="Ban H."/>
            <person name="Sato S."/>
            <person name="Yoshikawa S."/>
            <person name="Yamada K."/>
            <person name="Nakamura Y."/>
            <person name="Ichinomiya M."/>
            <person name="Sato N."/>
            <person name="Blanc-Mathieu R."/>
            <person name="Endo H."/>
            <person name="Kuwata A."/>
            <person name="Ogata H."/>
        </authorList>
    </citation>
    <scope>NUCLEOTIDE SEQUENCE [LARGE SCALE GENOMIC DNA]</scope>
</reference>
<accession>A0ABQ6MN99</accession>
<dbReference type="Pfam" id="PF00326">
    <property type="entry name" value="Peptidase_S9"/>
    <property type="match status" value="1"/>
</dbReference>
<dbReference type="SUPFAM" id="SSF50993">
    <property type="entry name" value="Peptidase/esterase 'gauge' domain"/>
    <property type="match status" value="1"/>
</dbReference>
<keyword evidence="5" id="KW-1185">Reference proteome</keyword>
<dbReference type="EC" id="3.4.21.-" evidence="2"/>
<keyword evidence="2" id="KW-0645">Protease</keyword>
<dbReference type="EMBL" id="BRYB01004312">
    <property type="protein sequence ID" value="GMI28977.1"/>
    <property type="molecule type" value="Genomic_DNA"/>
</dbReference>
<dbReference type="Proteomes" id="UP001165060">
    <property type="component" value="Unassembled WGS sequence"/>
</dbReference>
<sequence>YNLWQDATNKRGLWRRTHFSTFADPKNHVGSVSEIDAKLQWETVLDIDKLNEEEGKSWVWKGSRMLSVDLDESNKEGEVERCLLFLSDGGADATHVREFDLVNKRFLPASEKPFVLPEAKSSVAYMSRDVLVVGTQVDDESMTDSGYPRNARRWVRGTDYKIAPVTYAGEKEDVSVNAWVDDQRHRGGPVYEFQSRSKTFYTSSYNARVVPPSYLLADSGGLEKEPVPAFTELGLQEDAEVSMFGELMIISLRSEWAVNGETYPTGSLLATPFASFVRDPETSKYQAIFTPTAKTALETYGFTKNYLTLNVMDNVKSKLVFLLRNDPKSSGAAFFSVASSDPGEGTTTAKYVSAVDGRKSDLLWLTTTGYTQPSTLNLADAKDMIDEDKPAGDYKITPIRSLPDMYDSSNVVVTQKFATSADGTSIPYFMIHSKDLVLNSSTPTLLYGYGGFEISMTPRYAASVGASWIARGGVYVEANIRGGGEFGPAWHQAGLKEKRQCIYDDFIAVGEHLIETKVCTAKTLACRGGSNGGLLVGMMLVQRPDLWGAIHCAVPLLDMKRFSHLLAGASWMAEYGNPDTPDWKNFLHKFSPFQLIDKTKTYPPVLFTTSTRDDRVHPAHARKMVAKLAALKQDNVYYYENLEGGHGGAADSKQSAFMMALEYDFLWNTLSKNVGL</sequence>
<dbReference type="PANTHER" id="PTHR42881">
    <property type="entry name" value="PROLYL ENDOPEPTIDASE"/>
    <property type="match status" value="1"/>
</dbReference>
<keyword evidence="2" id="KW-0720">Serine protease</keyword>
<evidence type="ECO:0000259" key="3">
    <source>
        <dbReference type="Pfam" id="PF00326"/>
    </source>
</evidence>
<dbReference type="InterPro" id="IPR051167">
    <property type="entry name" value="Prolyl_oligopep/macrocyclase"/>
</dbReference>
<dbReference type="InterPro" id="IPR029058">
    <property type="entry name" value="AB_hydrolase_fold"/>
</dbReference>
<evidence type="ECO:0000256" key="1">
    <source>
        <dbReference type="ARBA" id="ARBA00005228"/>
    </source>
</evidence>
<gene>
    <name evidence="4" type="ORF">TeGR_g1915</name>
</gene>
<evidence type="ECO:0000313" key="4">
    <source>
        <dbReference type="EMBL" id="GMI28977.1"/>
    </source>
</evidence>
<dbReference type="InterPro" id="IPR002470">
    <property type="entry name" value="Peptidase_S9A"/>
</dbReference>
<comment type="caution">
    <text evidence="4">The sequence shown here is derived from an EMBL/GenBank/DDBJ whole genome shotgun (WGS) entry which is preliminary data.</text>
</comment>
<evidence type="ECO:0000313" key="5">
    <source>
        <dbReference type="Proteomes" id="UP001165060"/>
    </source>
</evidence>
<dbReference type="PRINTS" id="PR00862">
    <property type="entry name" value="PROLIGOPTASE"/>
</dbReference>
<dbReference type="Gene3D" id="2.130.10.120">
    <property type="entry name" value="Prolyl oligopeptidase, N-terminal domain"/>
    <property type="match status" value="1"/>
</dbReference>
<protein>
    <recommendedName>
        <fullName evidence="2">Prolyl endopeptidase</fullName>
        <ecNumber evidence="2">3.4.21.-</ecNumber>
    </recommendedName>
</protein>
<dbReference type="Gene3D" id="3.40.50.1820">
    <property type="entry name" value="alpha/beta hydrolase"/>
    <property type="match status" value="1"/>
</dbReference>
<evidence type="ECO:0000256" key="2">
    <source>
        <dbReference type="RuleBase" id="RU368024"/>
    </source>
</evidence>
<dbReference type="InterPro" id="IPR001375">
    <property type="entry name" value="Peptidase_S9_cat"/>
</dbReference>
<keyword evidence="2" id="KW-0378">Hydrolase</keyword>
<proteinExistence type="inferred from homology"/>
<dbReference type="SUPFAM" id="SSF53474">
    <property type="entry name" value="alpha/beta-Hydrolases"/>
    <property type="match status" value="1"/>
</dbReference>
<feature type="domain" description="Peptidase S9 prolyl oligopeptidase catalytic" evidence="3">
    <location>
        <begin position="467"/>
        <end position="671"/>
    </location>
</feature>
<name>A0ABQ6MN99_9STRA</name>